<dbReference type="AlphaFoldDB" id="A0AAE3H1D3"/>
<dbReference type="PROSITE" id="PS50244">
    <property type="entry name" value="S5A_REDUCTASE"/>
    <property type="match status" value="1"/>
</dbReference>
<feature type="transmembrane region" description="Helical" evidence="1">
    <location>
        <begin position="137"/>
        <end position="159"/>
    </location>
</feature>
<evidence type="ECO:0000313" key="2">
    <source>
        <dbReference type="EMBL" id="MCP9762852.1"/>
    </source>
</evidence>
<dbReference type="Pfam" id="PF06966">
    <property type="entry name" value="DUF1295"/>
    <property type="match status" value="1"/>
</dbReference>
<evidence type="ECO:0000256" key="1">
    <source>
        <dbReference type="SAM" id="Phobius"/>
    </source>
</evidence>
<dbReference type="PANTHER" id="PTHR32251">
    <property type="entry name" value="3-OXO-5-ALPHA-STEROID 4-DEHYDROGENASE"/>
    <property type="match status" value="1"/>
</dbReference>
<feature type="transmembrane region" description="Helical" evidence="1">
    <location>
        <begin position="204"/>
        <end position="226"/>
    </location>
</feature>
<dbReference type="Gene3D" id="1.20.120.1630">
    <property type="match status" value="1"/>
</dbReference>
<proteinExistence type="predicted"/>
<protein>
    <submittedName>
        <fullName evidence="2">DUF1295 domain-containing protein</fullName>
    </submittedName>
</protein>
<feature type="transmembrane region" description="Helical" evidence="1">
    <location>
        <begin position="56"/>
        <end position="77"/>
    </location>
</feature>
<keyword evidence="1" id="KW-0472">Membrane</keyword>
<evidence type="ECO:0000313" key="3">
    <source>
        <dbReference type="Proteomes" id="UP001204144"/>
    </source>
</evidence>
<keyword evidence="3" id="KW-1185">Reference proteome</keyword>
<dbReference type="RefSeq" id="WP_255036629.1">
    <property type="nucleotide sequence ID" value="NZ_RJUF01000016.1"/>
</dbReference>
<keyword evidence="1" id="KW-1133">Transmembrane helix</keyword>
<feature type="transmembrane region" description="Helical" evidence="1">
    <location>
        <begin position="6"/>
        <end position="24"/>
    </location>
</feature>
<comment type="caution">
    <text evidence="2">The sequence shown here is derived from an EMBL/GenBank/DDBJ whole genome shotgun (WGS) entry which is preliminary data.</text>
</comment>
<sequence length="255" mass="30341">MAHFIYLAIILFVYMSGCFVLAYFKKRNDIADVAWGLGFVLMAWSSYYFSTTKTSFSIFTNVLVSIWGIRLAWHIYARNKNKAEDFRYLAWRKEWGKWFVIRSFFQIYMLQGFFLFIISIPVILINRTETPENNIPIWLGAFLWLIGFLFETIGDAQLANFKKLNKGKIIETGLWKYTRHPNYFGEVLLWWGIWVMSICNFQNFWGIIGPITINYLILYVSGVPMLERKYVGNSDFENYIKRTSRFLPWFPKNDQ</sequence>
<dbReference type="PANTHER" id="PTHR32251:SF17">
    <property type="entry name" value="STEROID 5-ALPHA REDUCTASE C-TERMINAL DOMAIN-CONTAINING PROTEIN"/>
    <property type="match status" value="1"/>
</dbReference>
<dbReference type="InterPro" id="IPR010721">
    <property type="entry name" value="UstE-like"/>
</dbReference>
<accession>A0AAE3H1D3</accession>
<reference evidence="2 3" key="1">
    <citation type="submission" date="2018-11" db="EMBL/GenBank/DDBJ databases">
        <title>Novel bacteria species description.</title>
        <authorList>
            <person name="Han J.-H."/>
        </authorList>
    </citation>
    <scope>NUCLEOTIDE SEQUENCE [LARGE SCALE GENOMIC DNA]</scope>
    <source>
        <strain evidence="2 3">KCTC23259</strain>
    </source>
</reference>
<gene>
    <name evidence="2" type="ORF">EGI31_07775</name>
</gene>
<feature type="transmembrane region" description="Helical" evidence="1">
    <location>
        <begin position="98"/>
        <end position="125"/>
    </location>
</feature>
<feature type="transmembrane region" description="Helical" evidence="1">
    <location>
        <begin position="31"/>
        <end position="50"/>
    </location>
</feature>
<dbReference type="Proteomes" id="UP001204144">
    <property type="component" value="Unassembled WGS sequence"/>
</dbReference>
<dbReference type="GO" id="GO:0016020">
    <property type="term" value="C:membrane"/>
    <property type="evidence" value="ECO:0007669"/>
    <property type="project" value="TreeGrafter"/>
</dbReference>
<dbReference type="EMBL" id="RJUF01000016">
    <property type="protein sequence ID" value="MCP9762852.1"/>
    <property type="molecule type" value="Genomic_DNA"/>
</dbReference>
<organism evidence="2 3">
    <name type="scientific">Lacihabitans soyangensis</name>
    <dbReference type="NCBI Taxonomy" id="869394"/>
    <lineage>
        <taxon>Bacteria</taxon>
        <taxon>Pseudomonadati</taxon>
        <taxon>Bacteroidota</taxon>
        <taxon>Cytophagia</taxon>
        <taxon>Cytophagales</taxon>
        <taxon>Leadbetterellaceae</taxon>
        <taxon>Lacihabitans</taxon>
    </lineage>
</organism>
<keyword evidence="1" id="KW-0812">Transmembrane</keyword>
<name>A0AAE3H1D3_9BACT</name>